<dbReference type="RefSeq" id="XP_033604483.1">
    <property type="nucleotide sequence ID" value="XM_033745209.1"/>
</dbReference>
<sequence>MPSRAQSYTRSQRTRTRRASNTSAPQKVSLQQHIPFTLPSPTSSVLPVRQSLKTPLTRHPHDTQFENLVPKQATLGGKPSNGSITKSRVQNVSLKFVTATGTLETFKDKQSLNEIRRHVMVDYLNKHQPEPNTLQRRRDSVQALELQGNVVENPVQQFDTLRGAISNEYALKLFKQPSKRKSLASSSEEDLSEDQQEHNKRPDLTGSLEDVNKIAQFDTALLTKFAKCDIVDIKQPLVIPADISSWTAETYQRRTLEGSSTGPPLDPFGTMVKSRHREVNNEALKYNCKFLYGSKAMVSTWTRDLGHTPHGYIATLYLSSTHIDVMRGLHHESIPTRLLRDESIQLIRGRVHPSTFAHDTTIQAALTVLCGEIIQGSSREAIQWHEDAILQMVSHRGGLMKLGFRELTAIIAMVFMQSAIFRESQAPETISTCMARLQVTTADPTKPVPESPLYCPRSDGHFTTIAVRCHPHTLAILYETRILTDLVVDASHPFRSISIFPGAILSEPEMHMQRLHARLQNRPSAHDNRHATYKDWTYEACRLAALVYSTAIAKRTSISAAVTMTSINRAQTETSPYAVLEQLKAALEKSHAADECWMDTKMTGVLFWITLVAGAACSRFLTRSPSLSTYSGFGEADSVRGEYAPQDSERYLRKWFTAISVRCTILMGFEHGIPVLLSLRKMLAVLELLTPGGGKNDWGEVHF</sequence>
<accession>A0A6A6WGP5</accession>
<reference evidence="2" key="1">
    <citation type="journal article" date="2020" name="Stud. Mycol.">
        <title>101 Dothideomycetes genomes: a test case for predicting lifestyles and emergence of pathogens.</title>
        <authorList>
            <person name="Haridas S."/>
            <person name="Albert R."/>
            <person name="Binder M."/>
            <person name="Bloem J."/>
            <person name="Labutti K."/>
            <person name="Salamov A."/>
            <person name="Andreopoulos B."/>
            <person name="Baker S."/>
            <person name="Barry K."/>
            <person name="Bills G."/>
            <person name="Bluhm B."/>
            <person name="Cannon C."/>
            <person name="Castanera R."/>
            <person name="Culley D."/>
            <person name="Daum C."/>
            <person name="Ezra D."/>
            <person name="Gonzalez J."/>
            <person name="Henrissat B."/>
            <person name="Kuo A."/>
            <person name="Liang C."/>
            <person name="Lipzen A."/>
            <person name="Lutzoni F."/>
            <person name="Magnuson J."/>
            <person name="Mondo S."/>
            <person name="Nolan M."/>
            <person name="Ohm R."/>
            <person name="Pangilinan J."/>
            <person name="Park H.-J."/>
            <person name="Ramirez L."/>
            <person name="Alfaro M."/>
            <person name="Sun H."/>
            <person name="Tritt A."/>
            <person name="Yoshinaga Y."/>
            <person name="Zwiers L.-H."/>
            <person name="Turgeon B."/>
            <person name="Goodwin S."/>
            <person name="Spatafora J."/>
            <person name="Crous P."/>
            <person name="Grigoriev I."/>
        </authorList>
    </citation>
    <scope>NUCLEOTIDE SEQUENCE</scope>
    <source>
        <strain evidence="2">CBS 121739</strain>
    </source>
</reference>
<dbReference type="OrthoDB" id="4159781at2759"/>
<dbReference type="Proteomes" id="UP000799437">
    <property type="component" value="Unassembled WGS sequence"/>
</dbReference>
<feature type="compositionally biased region" description="Low complexity" evidence="1">
    <location>
        <begin position="1"/>
        <end position="11"/>
    </location>
</feature>
<dbReference type="PANTHER" id="PTHR37540">
    <property type="entry name" value="TRANSCRIPTION FACTOR (ACR-2), PUTATIVE-RELATED-RELATED"/>
    <property type="match status" value="1"/>
</dbReference>
<dbReference type="AlphaFoldDB" id="A0A6A6WGP5"/>
<evidence type="ECO:0008006" key="4">
    <source>
        <dbReference type="Google" id="ProtNLM"/>
    </source>
</evidence>
<name>A0A6A6WGP5_9PEZI</name>
<evidence type="ECO:0000313" key="2">
    <source>
        <dbReference type="EMBL" id="KAF2762032.1"/>
    </source>
</evidence>
<dbReference type="PANTHER" id="PTHR37540:SF5">
    <property type="entry name" value="TRANSCRIPTION FACTOR DOMAIN-CONTAINING PROTEIN"/>
    <property type="match status" value="1"/>
</dbReference>
<dbReference type="GeneID" id="54486263"/>
<keyword evidence="3" id="KW-1185">Reference proteome</keyword>
<feature type="region of interest" description="Disordered" evidence="1">
    <location>
        <begin position="1"/>
        <end position="47"/>
    </location>
</feature>
<protein>
    <recommendedName>
        <fullName evidence="4">Transcription factor domain-containing protein</fullName>
    </recommendedName>
</protein>
<organism evidence="2 3">
    <name type="scientific">Pseudovirgaria hyperparasitica</name>
    <dbReference type="NCBI Taxonomy" id="470096"/>
    <lineage>
        <taxon>Eukaryota</taxon>
        <taxon>Fungi</taxon>
        <taxon>Dikarya</taxon>
        <taxon>Ascomycota</taxon>
        <taxon>Pezizomycotina</taxon>
        <taxon>Dothideomycetes</taxon>
        <taxon>Dothideomycetes incertae sedis</taxon>
        <taxon>Acrospermales</taxon>
        <taxon>Acrospermaceae</taxon>
        <taxon>Pseudovirgaria</taxon>
    </lineage>
</organism>
<proteinExistence type="predicted"/>
<evidence type="ECO:0000313" key="3">
    <source>
        <dbReference type="Proteomes" id="UP000799437"/>
    </source>
</evidence>
<gene>
    <name evidence="2" type="ORF">EJ05DRAFT_482832</name>
</gene>
<feature type="region of interest" description="Disordered" evidence="1">
    <location>
        <begin position="182"/>
        <end position="206"/>
    </location>
</feature>
<evidence type="ECO:0000256" key="1">
    <source>
        <dbReference type="SAM" id="MobiDB-lite"/>
    </source>
</evidence>
<dbReference type="EMBL" id="ML996566">
    <property type="protein sequence ID" value="KAF2762032.1"/>
    <property type="molecule type" value="Genomic_DNA"/>
</dbReference>
<feature type="compositionally biased region" description="Polar residues" evidence="1">
    <location>
        <begin position="25"/>
        <end position="45"/>
    </location>
</feature>